<sequence length="43" mass="4932">MRASGARWRRPPLGRRPRRPEWPDPVPVPLDLSPAQQRSCPST</sequence>
<name>A0A0A8ZE29_ARUDO</name>
<reference evidence="2" key="2">
    <citation type="journal article" date="2015" name="Data Brief">
        <title>Shoot transcriptome of the giant reed, Arundo donax.</title>
        <authorList>
            <person name="Barrero R.A."/>
            <person name="Guerrero F.D."/>
            <person name="Moolhuijzen P."/>
            <person name="Goolsby J.A."/>
            <person name="Tidwell J."/>
            <person name="Bellgard S.E."/>
            <person name="Bellgard M.I."/>
        </authorList>
    </citation>
    <scope>NUCLEOTIDE SEQUENCE</scope>
    <source>
        <tissue evidence="2">Shoot tissue taken approximately 20 cm above the soil surface</tissue>
    </source>
</reference>
<evidence type="ECO:0000313" key="2">
    <source>
        <dbReference type="EMBL" id="JAD37629.1"/>
    </source>
</evidence>
<dbReference type="EMBL" id="GBRH01260266">
    <property type="protein sequence ID" value="JAD37629.1"/>
    <property type="molecule type" value="Transcribed_RNA"/>
</dbReference>
<reference evidence="2" key="1">
    <citation type="submission" date="2014-09" db="EMBL/GenBank/DDBJ databases">
        <authorList>
            <person name="Magalhaes I.L.F."/>
            <person name="Oliveira U."/>
            <person name="Santos F.R."/>
            <person name="Vidigal T.H.D.A."/>
            <person name="Brescovit A.D."/>
            <person name="Santos A.J."/>
        </authorList>
    </citation>
    <scope>NUCLEOTIDE SEQUENCE</scope>
    <source>
        <tissue evidence="2">Shoot tissue taken approximately 20 cm above the soil surface</tissue>
    </source>
</reference>
<proteinExistence type="predicted"/>
<feature type="compositionally biased region" description="Basic residues" evidence="1">
    <location>
        <begin position="7"/>
        <end position="18"/>
    </location>
</feature>
<feature type="region of interest" description="Disordered" evidence="1">
    <location>
        <begin position="1"/>
        <end position="43"/>
    </location>
</feature>
<protein>
    <submittedName>
        <fullName evidence="2">Uncharacterized protein</fullName>
    </submittedName>
</protein>
<organism evidence="2">
    <name type="scientific">Arundo donax</name>
    <name type="common">Giant reed</name>
    <name type="synonym">Donax arundinaceus</name>
    <dbReference type="NCBI Taxonomy" id="35708"/>
    <lineage>
        <taxon>Eukaryota</taxon>
        <taxon>Viridiplantae</taxon>
        <taxon>Streptophyta</taxon>
        <taxon>Embryophyta</taxon>
        <taxon>Tracheophyta</taxon>
        <taxon>Spermatophyta</taxon>
        <taxon>Magnoliopsida</taxon>
        <taxon>Liliopsida</taxon>
        <taxon>Poales</taxon>
        <taxon>Poaceae</taxon>
        <taxon>PACMAD clade</taxon>
        <taxon>Arundinoideae</taxon>
        <taxon>Arundineae</taxon>
        <taxon>Arundo</taxon>
    </lineage>
</organism>
<dbReference type="AlphaFoldDB" id="A0A0A8ZE29"/>
<evidence type="ECO:0000256" key="1">
    <source>
        <dbReference type="SAM" id="MobiDB-lite"/>
    </source>
</evidence>
<accession>A0A0A8ZE29</accession>